<dbReference type="EMBL" id="CP001327">
    <property type="protein sequence ID" value="ACO64263.1"/>
    <property type="molecule type" value="Genomic_DNA"/>
</dbReference>
<evidence type="ECO:0000256" key="6">
    <source>
        <dbReference type="PROSITE-ProRule" id="PRU00221"/>
    </source>
</evidence>
<dbReference type="InterPro" id="IPR036322">
    <property type="entry name" value="WD40_repeat_dom_sf"/>
</dbReference>
<keyword evidence="4" id="KW-0677">Repeat</keyword>
<feature type="compositionally biased region" description="Gly residues" evidence="7">
    <location>
        <begin position="244"/>
        <end position="253"/>
    </location>
</feature>
<dbReference type="PROSITE" id="PS50294">
    <property type="entry name" value="WD_REPEATS_REGION"/>
    <property type="match status" value="2"/>
</dbReference>
<dbReference type="Proteomes" id="UP000002009">
    <property type="component" value="Chromosome 6"/>
</dbReference>
<evidence type="ECO:0000256" key="3">
    <source>
        <dbReference type="ARBA" id="ARBA00022574"/>
    </source>
</evidence>
<feature type="region of interest" description="Disordered" evidence="7">
    <location>
        <begin position="239"/>
        <end position="267"/>
    </location>
</feature>
<evidence type="ECO:0000256" key="5">
    <source>
        <dbReference type="ARBA" id="ARBA00023242"/>
    </source>
</evidence>
<feature type="repeat" description="WD" evidence="6">
    <location>
        <begin position="53"/>
        <end position="95"/>
    </location>
</feature>
<dbReference type="KEGG" id="mis:MICPUN_108508"/>
<evidence type="ECO:0000256" key="1">
    <source>
        <dbReference type="ARBA" id="ARBA00004604"/>
    </source>
</evidence>
<feature type="repeat" description="WD" evidence="6">
    <location>
        <begin position="10"/>
        <end position="52"/>
    </location>
</feature>
<dbReference type="Gene3D" id="2.130.10.10">
    <property type="entry name" value="YVTN repeat-like/Quinoprotein amine dehydrogenase"/>
    <property type="match status" value="2"/>
</dbReference>
<proteinExistence type="predicted"/>
<dbReference type="Pfam" id="PF09384">
    <property type="entry name" value="UTP15_C"/>
    <property type="match status" value="1"/>
</dbReference>
<dbReference type="PANTHER" id="PTHR19924:SF26">
    <property type="entry name" value="U3 SMALL NUCLEOLAR RNA-ASSOCIATED PROTEIN 15 HOMOLOG"/>
    <property type="match status" value="1"/>
</dbReference>
<dbReference type="eggNOG" id="KOG0310">
    <property type="taxonomic scope" value="Eukaryota"/>
</dbReference>
<dbReference type="RefSeq" id="XP_002503005.1">
    <property type="nucleotide sequence ID" value="XM_002502959.1"/>
</dbReference>
<dbReference type="SMART" id="SM00320">
    <property type="entry name" value="WD40"/>
    <property type="match status" value="5"/>
</dbReference>
<keyword evidence="3 6" id="KW-0853">WD repeat</keyword>
<dbReference type="GO" id="GO:0006364">
    <property type="term" value="P:rRNA processing"/>
    <property type="evidence" value="ECO:0007669"/>
    <property type="project" value="UniProtKB-KW"/>
</dbReference>
<dbReference type="InterPro" id="IPR015943">
    <property type="entry name" value="WD40/YVTN_repeat-like_dom_sf"/>
</dbReference>
<evidence type="ECO:0000256" key="7">
    <source>
        <dbReference type="SAM" id="MobiDB-lite"/>
    </source>
</evidence>
<dbReference type="InterPro" id="IPR020472">
    <property type="entry name" value="WD40_PAC1"/>
</dbReference>
<evidence type="ECO:0000256" key="4">
    <source>
        <dbReference type="ARBA" id="ARBA00022737"/>
    </source>
</evidence>
<dbReference type="PROSITE" id="PS50082">
    <property type="entry name" value="WD_REPEATS_2"/>
    <property type="match status" value="2"/>
</dbReference>
<evidence type="ECO:0000259" key="8">
    <source>
        <dbReference type="Pfam" id="PF09384"/>
    </source>
</evidence>
<dbReference type="InterPro" id="IPR019775">
    <property type="entry name" value="WD40_repeat_CS"/>
</dbReference>
<dbReference type="InParanoid" id="C1E939"/>
<dbReference type="PROSITE" id="PS00678">
    <property type="entry name" value="WD_REPEATS_1"/>
    <property type="match status" value="1"/>
</dbReference>
<dbReference type="PRINTS" id="PR00320">
    <property type="entry name" value="GPROTEINBRPT"/>
</dbReference>
<dbReference type="GO" id="GO:0045943">
    <property type="term" value="P:positive regulation of transcription by RNA polymerase I"/>
    <property type="evidence" value="ECO:0007669"/>
    <property type="project" value="TreeGrafter"/>
</dbReference>
<dbReference type="SUPFAM" id="SSF50978">
    <property type="entry name" value="WD40 repeat-like"/>
    <property type="match status" value="1"/>
</dbReference>
<evidence type="ECO:0000256" key="2">
    <source>
        <dbReference type="ARBA" id="ARBA00022552"/>
    </source>
</evidence>
<evidence type="ECO:0000313" key="10">
    <source>
        <dbReference type="Proteomes" id="UP000002009"/>
    </source>
</evidence>
<reference evidence="9 10" key="1">
    <citation type="journal article" date="2009" name="Science">
        <title>Green evolution and dynamic adaptations revealed by genomes of the marine picoeukaryotes Micromonas.</title>
        <authorList>
            <person name="Worden A.Z."/>
            <person name="Lee J.H."/>
            <person name="Mock T."/>
            <person name="Rouze P."/>
            <person name="Simmons M.P."/>
            <person name="Aerts A.L."/>
            <person name="Allen A.E."/>
            <person name="Cuvelier M.L."/>
            <person name="Derelle E."/>
            <person name="Everett M.V."/>
            <person name="Foulon E."/>
            <person name="Grimwood J."/>
            <person name="Gundlach H."/>
            <person name="Henrissat B."/>
            <person name="Napoli C."/>
            <person name="McDonald S.M."/>
            <person name="Parker M.S."/>
            <person name="Rombauts S."/>
            <person name="Salamov A."/>
            <person name="Von Dassow P."/>
            <person name="Badger J.H."/>
            <person name="Coutinho P.M."/>
            <person name="Demir E."/>
            <person name="Dubchak I."/>
            <person name="Gentemann C."/>
            <person name="Eikrem W."/>
            <person name="Gready J.E."/>
            <person name="John U."/>
            <person name="Lanier W."/>
            <person name="Lindquist E.A."/>
            <person name="Lucas S."/>
            <person name="Mayer K.F."/>
            <person name="Moreau H."/>
            <person name="Not F."/>
            <person name="Otillar R."/>
            <person name="Panaud O."/>
            <person name="Pangilinan J."/>
            <person name="Paulsen I."/>
            <person name="Piegu B."/>
            <person name="Poliakov A."/>
            <person name="Robbens S."/>
            <person name="Schmutz J."/>
            <person name="Toulza E."/>
            <person name="Wyss T."/>
            <person name="Zelensky A."/>
            <person name="Zhou K."/>
            <person name="Armbrust E.V."/>
            <person name="Bhattacharya D."/>
            <person name="Goodenough U.W."/>
            <person name="Van de Peer Y."/>
            <person name="Grigoriev I.V."/>
        </authorList>
    </citation>
    <scope>NUCLEOTIDE SEQUENCE [LARGE SCALE GENOMIC DNA]</scope>
    <source>
        <strain evidence="10">RCC299 / NOUM17</strain>
    </source>
</reference>
<dbReference type="AlphaFoldDB" id="C1E939"/>
<sequence length="437" mass="46485">MNSRSILRKFEMHTRAVRSVKFSPQSYATIASASDDTTVRIWDVAAGECVRRHDGHTDYARSIAGHPTAQTSWASGSYDHTVRLWDNRDGSTSATMTLDHGSPVEDVAWLPSGSLLVSVGGQDACVWDVLGGGKLLKRLRCHQKTIMSCHVAPDGGPPPVLEHGSFAARAGAGGRATAPRLLTGSLDGHVKVHELDDFSVTHSAKYPGPVLAVALSPDANALAVGTANKLLSIRRRTKPRSHALGGGGGGGDSGFHKVGPSGRRKAPRRLDAGSWQYFIRGMNAKAAEGDFKVQRLRSVRLQAHDRALKRFRFTEALDASLAGGRPEVIAAVIDEIAAHGALSKALAGRDAAALQPVLRYVMKHIGNPRHTRQLVHVAGMVLDIYGGSVGASREVDAALRLIRERVAVTLRLHDSLAALAGVASPLLTVGQLAAYRA</sequence>
<keyword evidence="10" id="KW-1185">Reference proteome</keyword>
<comment type="subcellular location">
    <subcellularLocation>
        <location evidence="1">Nucleus</location>
        <location evidence="1">Nucleolus</location>
    </subcellularLocation>
</comment>
<dbReference type="OrthoDB" id="431715at2759"/>
<organism evidence="9 10">
    <name type="scientific">Micromonas commoda (strain RCC299 / NOUM17 / CCMP2709)</name>
    <name type="common">Picoplanktonic green alga</name>
    <dbReference type="NCBI Taxonomy" id="296587"/>
    <lineage>
        <taxon>Eukaryota</taxon>
        <taxon>Viridiplantae</taxon>
        <taxon>Chlorophyta</taxon>
        <taxon>Mamiellophyceae</taxon>
        <taxon>Mamiellales</taxon>
        <taxon>Mamiellaceae</taxon>
        <taxon>Micromonas</taxon>
    </lineage>
</organism>
<keyword evidence="2" id="KW-0698">rRNA processing</keyword>
<dbReference type="Pfam" id="PF00400">
    <property type="entry name" value="WD40"/>
    <property type="match status" value="3"/>
</dbReference>
<dbReference type="FunCoup" id="C1E939">
    <property type="interactions" value="1521"/>
</dbReference>
<gene>
    <name evidence="9" type="ORF">MICPUN_108508</name>
</gene>
<dbReference type="InterPro" id="IPR001680">
    <property type="entry name" value="WD40_rpt"/>
</dbReference>
<name>C1E939_MICCC</name>
<evidence type="ECO:0000313" key="9">
    <source>
        <dbReference type="EMBL" id="ACO64263.1"/>
    </source>
</evidence>
<dbReference type="OMA" id="ATYQVVH"/>
<accession>C1E939</accession>
<dbReference type="STRING" id="296587.C1E939"/>
<feature type="domain" description="U3 small nucleolar RNA-associated protein 15 C-terminal" evidence="8">
    <location>
        <begin position="284"/>
        <end position="424"/>
    </location>
</feature>
<dbReference type="GO" id="GO:0005730">
    <property type="term" value="C:nucleolus"/>
    <property type="evidence" value="ECO:0007669"/>
    <property type="project" value="UniProtKB-SubCell"/>
</dbReference>
<dbReference type="PANTHER" id="PTHR19924">
    <property type="entry name" value="UTP15 U3 SMALL NUCLEOLAR RNA-ASSOCIATED PROTEIN 15 FAMILY MEMBER"/>
    <property type="match status" value="1"/>
</dbReference>
<keyword evidence="5" id="KW-0539">Nucleus</keyword>
<protein>
    <recommendedName>
        <fullName evidence="8">U3 small nucleolar RNA-associated protein 15 C-terminal domain-containing protein</fullName>
    </recommendedName>
</protein>
<dbReference type="InterPro" id="IPR018983">
    <property type="entry name" value="U3_snoRNA-assocProt_15_C"/>
</dbReference>
<dbReference type="GeneID" id="8244647"/>